<keyword evidence="1" id="KW-1133">Transmembrane helix</keyword>
<dbReference type="RefSeq" id="WP_120121253.1">
    <property type="nucleotide sequence ID" value="NZ_CP031844.2"/>
</dbReference>
<name>A0A5B9D2T1_9HYPH</name>
<evidence type="ECO:0000256" key="1">
    <source>
        <dbReference type="SAM" id="Phobius"/>
    </source>
</evidence>
<protein>
    <submittedName>
        <fullName evidence="2">Uncharacterized protein</fullName>
    </submittedName>
</protein>
<dbReference type="OrthoDB" id="7922340at2"/>
<dbReference type="EMBL" id="CP093033">
    <property type="protein sequence ID" value="UNF28934.1"/>
    <property type="molecule type" value="Genomic_DNA"/>
</dbReference>
<organism evidence="2 4">
    <name type="scientific">Bartonella krasnovii</name>
    <dbReference type="NCBI Taxonomy" id="2267275"/>
    <lineage>
        <taxon>Bacteria</taxon>
        <taxon>Pseudomonadati</taxon>
        <taxon>Pseudomonadota</taxon>
        <taxon>Alphaproteobacteria</taxon>
        <taxon>Hyphomicrobiales</taxon>
        <taxon>Bartonellaceae</taxon>
        <taxon>Bartonella</taxon>
    </lineage>
</organism>
<dbReference type="GeneID" id="71062010"/>
<feature type="transmembrane region" description="Helical" evidence="1">
    <location>
        <begin position="31"/>
        <end position="49"/>
    </location>
</feature>
<sequence length="487" mass="57534">MEIIDVIIATIERIGFIITIIKFIRKWKKQSVCMGLVVFAIVMGGLWYWGYSTNVLLGFAMGIVFCVGGIILVAKIYHNKQLTKQLKQKDREYQIYKKIVEEGEQRLFQKTQEISQEWIEQWNEGVRQWERNVLGIKNPRAGIKVSGNRPSLVKGMCVQGQEKVYSLYEKELKNICAHGKRELCLLYKEALKEDLIEKHYEEIFHIFVNSSFKKYFAKTVWLMLKNGISLQKFVDPVTKKTRYKHTMLSLHWCLYVVDDMITAEYERYREKPSKKKTENQKNIDTLWDNISILTTEYEEISEILNHSNSLSDQYALLLQCKKDVLSLLYDISSDYKTARKTFIYYKKLIKTVKQGYLAFDKSCDFNTVKNAINICRENDKKRGNDLFIVEELPTFEEAYKLGAREWLRSSNEKCDDRLIFWEKLVGISNSQKKLKSIFGEKQLKKIEEAVKKDREQVKREMQEAIFENKHFCYYRSRAQFIGCLQDN</sequence>
<evidence type="ECO:0000313" key="5">
    <source>
        <dbReference type="Proteomes" id="UP000829580"/>
    </source>
</evidence>
<reference evidence="3 5" key="3">
    <citation type="submission" date="2022-02" db="EMBL/GenBank/DDBJ databases">
        <title>Genomic structural plasticity of rodent-associated Bartonella in nature.</title>
        <authorList>
            <person name="Sousa K.C.M."/>
            <person name="Gutierrez R."/>
            <person name="Yahalomi D."/>
            <person name="Shalit T."/>
            <person name="Markus B."/>
            <person name="Nachum-Biala Y."/>
            <person name="Hawlena H."/>
            <person name="Marcos-Hadad E."/>
            <person name="Hazkani-Covo E."/>
            <person name="Neves H.R."/>
            <person name="Covo S."/>
            <person name="Harrus S."/>
        </authorList>
    </citation>
    <scope>NUCLEOTIDE SEQUENCE [LARGE SCALE GENOMIC DNA]</scope>
    <source>
        <strain evidence="3 5">B35_1_2</strain>
    </source>
</reference>
<feature type="transmembrane region" description="Helical" evidence="1">
    <location>
        <begin position="55"/>
        <end position="77"/>
    </location>
</feature>
<reference evidence="2" key="2">
    <citation type="journal article" date="2020" name="Int. J. Syst. Evol. Microbiol.">
        <title>Bartonella kosoyi sp. nov. and Bartonella krasnovii sp. nov., two novel species closely related to the zoonotic Bartonella elizabethae, isolated from black rats and wild desert rodent-fleas.</title>
        <authorList>
            <person name="Gutierrez R."/>
            <person name="Shalit T."/>
            <person name="Markus B."/>
            <person name="Yuan C."/>
            <person name="Nachum-Biala Y."/>
            <person name="Elad D."/>
            <person name="Harrus S."/>
        </authorList>
    </citation>
    <scope>NUCLEOTIDE SEQUENCE</scope>
    <source>
        <strain evidence="2">OE 1-1</strain>
    </source>
</reference>
<gene>
    <name evidence="2" type="ORF">D1092_07715</name>
    <name evidence="3" type="ORF">MNL13_06965</name>
</gene>
<evidence type="ECO:0000313" key="2">
    <source>
        <dbReference type="EMBL" id="QEE12818.1"/>
    </source>
</evidence>
<evidence type="ECO:0000313" key="4">
    <source>
        <dbReference type="Proteomes" id="UP000321311"/>
    </source>
</evidence>
<dbReference type="AlphaFoldDB" id="A0A5B9D2T1"/>
<dbReference type="EMBL" id="CP031844">
    <property type="protein sequence ID" value="QEE12818.1"/>
    <property type="molecule type" value="Genomic_DNA"/>
</dbReference>
<dbReference type="Proteomes" id="UP000321311">
    <property type="component" value="Chromosome"/>
</dbReference>
<keyword evidence="5" id="KW-1185">Reference proteome</keyword>
<evidence type="ECO:0000313" key="3">
    <source>
        <dbReference type="EMBL" id="UNF28934.1"/>
    </source>
</evidence>
<dbReference type="KEGG" id="barn:D1092_07715"/>
<proteinExistence type="predicted"/>
<dbReference type="Proteomes" id="UP000829580">
    <property type="component" value="Chromosome"/>
</dbReference>
<keyword evidence="1" id="KW-0812">Transmembrane</keyword>
<keyword evidence="1" id="KW-0472">Membrane</keyword>
<reference evidence="4" key="1">
    <citation type="submission" date="2019-07" db="EMBL/GenBank/DDBJ databases">
        <title>Bartonella kosoyii sp. nov. and Bartonella krasnovii sp. nov., two novel members of the Bartonella elizabethae complex sensu lato, isolated from black rats and wild desert rodent-fleas.</title>
        <authorList>
            <person name="Gutierrez R."/>
            <person name="Shalit T."/>
            <person name="Markus B."/>
            <person name="Yuan C."/>
            <person name="Nachum-Biala Y."/>
            <person name="Elad D."/>
            <person name="Harrus S."/>
        </authorList>
    </citation>
    <scope>NUCLEOTIDE SEQUENCE [LARGE SCALE GENOMIC DNA]</scope>
    <source>
        <strain evidence="4">OE 1-1</strain>
    </source>
</reference>
<accession>A0A5B9D2T1</accession>